<protein>
    <submittedName>
        <fullName evidence="2">Uncharacterized protein</fullName>
    </submittedName>
</protein>
<evidence type="ECO:0000313" key="3">
    <source>
        <dbReference type="Proteomes" id="UP000078550"/>
    </source>
</evidence>
<dbReference type="EMBL" id="FLRE01000151">
    <property type="protein sequence ID" value="SBT40122.1"/>
    <property type="molecule type" value="Genomic_DNA"/>
</dbReference>
<dbReference type="AlphaFoldDB" id="A0A1A8Z8D9"/>
<dbReference type="Proteomes" id="UP000078555">
    <property type="component" value="Unassembled WGS sequence"/>
</dbReference>
<reference evidence="3 4" key="1">
    <citation type="submission" date="2016-05" db="EMBL/GenBank/DDBJ databases">
        <authorList>
            <person name="Naeem Raeece"/>
        </authorList>
    </citation>
    <scope>NUCLEOTIDE SEQUENCE [LARGE SCALE GENOMIC DNA]</scope>
</reference>
<evidence type="ECO:0000313" key="2">
    <source>
        <dbReference type="EMBL" id="SBT40122.1"/>
    </source>
</evidence>
<reference evidence="2" key="2">
    <citation type="submission" date="2016-05" db="EMBL/GenBank/DDBJ databases">
        <authorList>
            <person name="Lavstsen T."/>
            <person name="Jespersen J.S."/>
        </authorList>
    </citation>
    <scope>NUCLEOTIDE SEQUENCE [LARGE SCALE GENOMIC DNA]</scope>
</reference>
<evidence type="ECO:0000313" key="1">
    <source>
        <dbReference type="EMBL" id="SBT39620.1"/>
    </source>
</evidence>
<proteinExistence type="predicted"/>
<evidence type="ECO:0000313" key="4">
    <source>
        <dbReference type="Proteomes" id="UP000078555"/>
    </source>
</evidence>
<sequence length="71" mass="8537">MCVYFLDPFLPFRPFKVISHHFIFAPEKAPGQINPTKWAFSSRIRTPSNFKKHNTFSFYLWTKEFDAYEKS</sequence>
<gene>
    <name evidence="1" type="ORF">POVWA1_040300</name>
    <name evidence="2" type="ORF">POVWA2_039070</name>
</gene>
<organism evidence="2 3">
    <name type="scientific">Plasmodium ovale wallikeri</name>
    <dbReference type="NCBI Taxonomy" id="864142"/>
    <lineage>
        <taxon>Eukaryota</taxon>
        <taxon>Sar</taxon>
        <taxon>Alveolata</taxon>
        <taxon>Apicomplexa</taxon>
        <taxon>Aconoidasida</taxon>
        <taxon>Haemosporida</taxon>
        <taxon>Plasmodiidae</taxon>
        <taxon>Plasmodium</taxon>
        <taxon>Plasmodium (Plasmodium)</taxon>
    </lineage>
</organism>
<dbReference type="Proteomes" id="UP000078550">
    <property type="component" value="Unassembled WGS sequence"/>
</dbReference>
<dbReference type="EMBL" id="FLRD01000112">
    <property type="protein sequence ID" value="SBT39620.1"/>
    <property type="molecule type" value="Genomic_DNA"/>
</dbReference>
<accession>A0A1A8Z8D9</accession>
<name>A0A1A8Z8D9_PLAOA</name>
<keyword evidence="4" id="KW-1185">Reference proteome</keyword>